<protein>
    <recommendedName>
        <fullName evidence="3">DUF6535 domain-containing protein</fullName>
    </recommendedName>
</protein>
<feature type="region of interest" description="Disordered" evidence="1">
    <location>
        <begin position="691"/>
        <end position="710"/>
    </location>
</feature>
<evidence type="ECO:0000313" key="4">
    <source>
        <dbReference type="EMBL" id="KAK7685491.1"/>
    </source>
</evidence>
<comment type="caution">
    <text evidence="4">The sequence shown here is derived from an EMBL/GenBank/DDBJ whole genome shotgun (WGS) entry which is preliminary data.</text>
</comment>
<feature type="transmembrane region" description="Helical" evidence="2">
    <location>
        <begin position="199"/>
        <end position="218"/>
    </location>
</feature>
<feature type="transmembrane region" description="Helical" evidence="2">
    <location>
        <begin position="252"/>
        <end position="278"/>
    </location>
</feature>
<evidence type="ECO:0000256" key="2">
    <source>
        <dbReference type="SAM" id="Phobius"/>
    </source>
</evidence>
<keyword evidence="2" id="KW-0472">Membrane</keyword>
<dbReference type="EMBL" id="JASBNA010000020">
    <property type="protein sequence ID" value="KAK7685491.1"/>
    <property type="molecule type" value="Genomic_DNA"/>
</dbReference>
<dbReference type="Proteomes" id="UP001385951">
    <property type="component" value="Unassembled WGS sequence"/>
</dbReference>
<dbReference type="Pfam" id="PF20153">
    <property type="entry name" value="DUF6535"/>
    <property type="match status" value="1"/>
</dbReference>
<gene>
    <name evidence="4" type="ORF">QCA50_011355</name>
</gene>
<keyword evidence="2" id="KW-1133">Transmembrane helix</keyword>
<reference evidence="4 5" key="1">
    <citation type="submission" date="2022-09" db="EMBL/GenBank/DDBJ databases">
        <authorList>
            <person name="Palmer J.M."/>
        </authorList>
    </citation>
    <scope>NUCLEOTIDE SEQUENCE [LARGE SCALE GENOMIC DNA]</scope>
    <source>
        <strain evidence="4 5">DSM 7382</strain>
    </source>
</reference>
<sequence>MNRRPLLDGVCKEGHAKRSHSIDTSSHTAPHSRADVRHLHEKAVFTAPLSRNPSGKHEGAPYLSGPILGAPQGYIPHRFVPPVVMEPTHTDVPGPPPAIPYSDEWDTLADLLRDHDSMKIANCNGDIDSLLIFTGLFSAIVAAFTVESYKALQPDPALHSIRLLEQLVLHFNGTEALRAAGSPVDVGAEPSSPDLVVNVFWFLSLIFTLSTASLGVFVKQWLRYYLDWSCSSSVERIRVRHFRYEGLMRWRVFEIAAFLPLLLQVALLLFLLGLVVFLRPINITVGWVVTIAVLIWIAVLVFILASPFLSAHCPYHISILWNAAGTFRGMMARIRHGKHWIIRRGYKSPYYRFPGDERGIRREPELGVDAVISADASLLDNAILQETLLPCARTFSMHGTVKFVRKVVSHRLGRPVPSLHDVDTNEYNLIPTNALDVLLDVLCDRLERASTLLQDPIADTIQRHEGLLELAVCFYAAANSAAASASKRYMRIPAWSRASVLLGSQSIRTLFLDHESLGIRLVSYRNAEIFARLLMNTPGVLIQASGLDSPRSIQNLIRGGLTLMEDLDGPKAISLARGIFEYIEAVPTDILRQSQGDISKLVFAISLAIQARRTVVERGSQAYIDVQRALDAAIKLNSWGAGEVVSRDLNRLLQNYSATGTFVEPPQPAHPDNLPSSPPFIQPVPVFPEQQPVRHRDQPQYHAVEVHPRH</sequence>
<dbReference type="InterPro" id="IPR045338">
    <property type="entry name" value="DUF6535"/>
</dbReference>
<proteinExistence type="predicted"/>
<feature type="compositionally biased region" description="Basic and acidic residues" evidence="1">
    <location>
        <begin position="692"/>
        <end position="710"/>
    </location>
</feature>
<evidence type="ECO:0000256" key="1">
    <source>
        <dbReference type="SAM" id="MobiDB-lite"/>
    </source>
</evidence>
<feature type="compositionally biased region" description="Pro residues" evidence="1">
    <location>
        <begin position="676"/>
        <end position="686"/>
    </location>
</feature>
<accession>A0AAW0FX71</accession>
<organism evidence="4 5">
    <name type="scientific">Cerrena zonata</name>
    <dbReference type="NCBI Taxonomy" id="2478898"/>
    <lineage>
        <taxon>Eukaryota</taxon>
        <taxon>Fungi</taxon>
        <taxon>Dikarya</taxon>
        <taxon>Basidiomycota</taxon>
        <taxon>Agaricomycotina</taxon>
        <taxon>Agaricomycetes</taxon>
        <taxon>Polyporales</taxon>
        <taxon>Cerrenaceae</taxon>
        <taxon>Cerrena</taxon>
    </lineage>
</organism>
<feature type="domain" description="DUF6535" evidence="3">
    <location>
        <begin position="105"/>
        <end position="278"/>
    </location>
</feature>
<evidence type="ECO:0000259" key="3">
    <source>
        <dbReference type="Pfam" id="PF20153"/>
    </source>
</evidence>
<dbReference type="AlphaFoldDB" id="A0AAW0FX71"/>
<keyword evidence="5" id="KW-1185">Reference proteome</keyword>
<feature type="region of interest" description="Disordered" evidence="1">
    <location>
        <begin position="1"/>
        <end position="31"/>
    </location>
</feature>
<feature type="region of interest" description="Disordered" evidence="1">
    <location>
        <begin position="662"/>
        <end position="686"/>
    </location>
</feature>
<keyword evidence="2" id="KW-0812">Transmembrane</keyword>
<feature type="transmembrane region" description="Helical" evidence="2">
    <location>
        <begin position="284"/>
        <end position="305"/>
    </location>
</feature>
<evidence type="ECO:0000313" key="5">
    <source>
        <dbReference type="Proteomes" id="UP001385951"/>
    </source>
</evidence>
<name>A0AAW0FX71_9APHY</name>